<feature type="domain" description="Alpha-D-phosphohexomutase alpha/beta/alpha" evidence="8">
    <location>
        <begin position="4"/>
        <end position="124"/>
    </location>
</feature>
<sequence>MPPKFGTSGLRGLVDELTPDCVAAYVQAFLTSCPTGAGLCIGHDLRPSSPAIAAVVAAVARDRGSRVFDCGAVPTPALALRAQTRACAAVMVTGSHIPADRNGLKFYTPAGEITDAEQAAILSALAPAAAPAPSAPAEGDGSCAQDYLDRYARAFGPQALSGLRIGIHEHSTVARDLMAQAVRALGGQALPFDRSDTFVALDTEALAPELRHRLAAEVRAQGLNAILSADGDADRPLVVDDRGRVVPGDILGPLSARYLGAEILCTPVTSNSAVDAMGFTRVRRTAIGSPKVIEAMVAEGAGRRAVAGYEANGGFLLGFDAKGPAGPLPALMTRDSMLPALVPLVAAAERGITLSDFVDTVPPRFTAADRLTEFPPARARALIARLLEEPAALQLMLDGLGAEVARDLTDGLRLTLAGGDVVHLRPSGNAPELRCYGESALPERAAALVAGMLARVEHFRE</sequence>
<dbReference type="SUPFAM" id="SSF53738">
    <property type="entry name" value="Phosphoglucomutase, first 3 domains"/>
    <property type="match status" value="3"/>
</dbReference>
<dbReference type="Pfam" id="PF02880">
    <property type="entry name" value="PGM_PMM_III"/>
    <property type="match status" value="1"/>
</dbReference>
<dbReference type="PROSITE" id="PS51257">
    <property type="entry name" value="PROKAR_LIPOPROTEIN"/>
    <property type="match status" value="1"/>
</dbReference>
<proteinExistence type="inferred from homology"/>
<dbReference type="InterPro" id="IPR036900">
    <property type="entry name" value="A-D-PHexomutase_C_sf"/>
</dbReference>
<evidence type="ECO:0000313" key="11">
    <source>
        <dbReference type="EMBL" id="MCT8328010.1"/>
    </source>
</evidence>
<dbReference type="Pfam" id="PF02878">
    <property type="entry name" value="PGM_PMM_I"/>
    <property type="match status" value="1"/>
</dbReference>
<dbReference type="PROSITE" id="PS00710">
    <property type="entry name" value="PGM_PMM"/>
    <property type="match status" value="1"/>
</dbReference>
<keyword evidence="12" id="KW-1185">Reference proteome</keyword>
<dbReference type="PANTHER" id="PTHR42946:SF1">
    <property type="entry name" value="PHOSPHOGLUCOMUTASE (ALPHA-D-GLUCOSE-1,6-BISPHOSPHATE-DEPENDENT)"/>
    <property type="match status" value="1"/>
</dbReference>
<dbReference type="EMBL" id="JAOCQF010000001">
    <property type="protein sequence ID" value="MCT8328010.1"/>
    <property type="molecule type" value="Genomic_DNA"/>
</dbReference>
<comment type="cofactor">
    <cofactor evidence="1">
        <name>Mg(2+)</name>
        <dbReference type="ChEBI" id="CHEBI:18420"/>
    </cofactor>
</comment>
<dbReference type="Pfam" id="PF02879">
    <property type="entry name" value="PGM_PMM_II"/>
    <property type="match status" value="1"/>
</dbReference>
<keyword evidence="3" id="KW-0597">Phosphoprotein</keyword>
<dbReference type="Gene3D" id="3.30.310.50">
    <property type="entry name" value="Alpha-D-phosphohexomutase, C-terminal domain"/>
    <property type="match status" value="1"/>
</dbReference>
<keyword evidence="6" id="KW-0413">Isomerase</keyword>
<dbReference type="InterPro" id="IPR005846">
    <property type="entry name" value="A-D-PHexomutase_a/b/a-III"/>
</dbReference>
<accession>A0ABT2NKG3</accession>
<protein>
    <submittedName>
        <fullName evidence="11">Phosphomannomutase</fullName>
    </submittedName>
</protein>
<evidence type="ECO:0000256" key="5">
    <source>
        <dbReference type="ARBA" id="ARBA00022842"/>
    </source>
</evidence>
<evidence type="ECO:0000259" key="9">
    <source>
        <dbReference type="Pfam" id="PF02879"/>
    </source>
</evidence>
<dbReference type="InterPro" id="IPR016055">
    <property type="entry name" value="A-D-PHexomutase_a/b/a-I/II/III"/>
</dbReference>
<comment type="similarity">
    <text evidence="2 7">Belongs to the phosphohexose mutase family.</text>
</comment>
<dbReference type="RefSeq" id="WP_261493456.1">
    <property type="nucleotide sequence ID" value="NZ_JAOCQF010000001.1"/>
</dbReference>
<reference evidence="12" key="1">
    <citation type="submission" date="2023-07" db="EMBL/GenBank/DDBJ databases">
        <title>Defluviimonas sediminis sp. nov., isolated from mangrove sediment.</title>
        <authorList>
            <person name="Liu L."/>
            <person name="Li J."/>
            <person name="Huang Y."/>
            <person name="Pan J."/>
            <person name="Li M."/>
        </authorList>
    </citation>
    <scope>NUCLEOTIDE SEQUENCE [LARGE SCALE GENOMIC DNA]</scope>
    <source>
        <strain evidence="12">FT324</strain>
    </source>
</reference>
<dbReference type="Proteomes" id="UP001205601">
    <property type="component" value="Unassembled WGS sequence"/>
</dbReference>
<dbReference type="InterPro" id="IPR005844">
    <property type="entry name" value="A-D-PHexomutase_a/b/a-I"/>
</dbReference>
<evidence type="ECO:0000259" key="8">
    <source>
        <dbReference type="Pfam" id="PF02878"/>
    </source>
</evidence>
<dbReference type="InterPro" id="IPR016066">
    <property type="entry name" value="A-D-PHexomutase_CS"/>
</dbReference>
<name>A0ABT2NKG3_9RHOB</name>
<keyword evidence="4 7" id="KW-0479">Metal-binding</keyword>
<evidence type="ECO:0000256" key="6">
    <source>
        <dbReference type="ARBA" id="ARBA00023235"/>
    </source>
</evidence>
<dbReference type="PANTHER" id="PTHR42946">
    <property type="entry name" value="PHOSPHOHEXOSE MUTASE"/>
    <property type="match status" value="1"/>
</dbReference>
<comment type="caution">
    <text evidence="11">The sequence shown here is derived from an EMBL/GenBank/DDBJ whole genome shotgun (WGS) entry which is preliminary data.</text>
</comment>
<organism evidence="11 12">
    <name type="scientific">Albidovulum sediminis</name>
    <dbReference type="NCBI Taxonomy" id="3066345"/>
    <lineage>
        <taxon>Bacteria</taxon>
        <taxon>Pseudomonadati</taxon>
        <taxon>Pseudomonadota</taxon>
        <taxon>Alphaproteobacteria</taxon>
        <taxon>Rhodobacterales</taxon>
        <taxon>Paracoccaceae</taxon>
        <taxon>Albidovulum</taxon>
    </lineage>
</organism>
<dbReference type="InterPro" id="IPR050060">
    <property type="entry name" value="Phosphoglucosamine_mutase"/>
</dbReference>
<evidence type="ECO:0000256" key="1">
    <source>
        <dbReference type="ARBA" id="ARBA00001946"/>
    </source>
</evidence>
<evidence type="ECO:0000256" key="7">
    <source>
        <dbReference type="RuleBase" id="RU004326"/>
    </source>
</evidence>
<keyword evidence="5 7" id="KW-0460">Magnesium</keyword>
<dbReference type="SUPFAM" id="SSF55957">
    <property type="entry name" value="Phosphoglucomutase, C-terminal domain"/>
    <property type="match status" value="1"/>
</dbReference>
<evidence type="ECO:0000313" key="12">
    <source>
        <dbReference type="Proteomes" id="UP001205601"/>
    </source>
</evidence>
<dbReference type="InterPro" id="IPR005845">
    <property type="entry name" value="A-D-PHexomutase_a/b/a-II"/>
</dbReference>
<evidence type="ECO:0000259" key="10">
    <source>
        <dbReference type="Pfam" id="PF02880"/>
    </source>
</evidence>
<dbReference type="Gene3D" id="3.40.120.10">
    <property type="entry name" value="Alpha-D-Glucose-1,6-Bisphosphate, subunit A, domain 3"/>
    <property type="match status" value="3"/>
</dbReference>
<evidence type="ECO:0000256" key="2">
    <source>
        <dbReference type="ARBA" id="ARBA00010231"/>
    </source>
</evidence>
<feature type="domain" description="Alpha-D-phosphohexomutase alpha/beta/alpha" evidence="10">
    <location>
        <begin position="249"/>
        <end position="364"/>
    </location>
</feature>
<evidence type="ECO:0000256" key="4">
    <source>
        <dbReference type="ARBA" id="ARBA00022723"/>
    </source>
</evidence>
<gene>
    <name evidence="11" type="ORF">N5I32_00615</name>
</gene>
<evidence type="ECO:0000256" key="3">
    <source>
        <dbReference type="ARBA" id="ARBA00022553"/>
    </source>
</evidence>
<feature type="domain" description="Alpha-D-phosphohexomutase alpha/beta/alpha" evidence="9">
    <location>
        <begin position="146"/>
        <end position="243"/>
    </location>
</feature>